<evidence type="ECO:0000313" key="2">
    <source>
        <dbReference type="Proteomes" id="UP000828390"/>
    </source>
</evidence>
<gene>
    <name evidence="1" type="ORF">DPMN_054694</name>
</gene>
<comment type="caution">
    <text evidence="1">The sequence shown here is derived from an EMBL/GenBank/DDBJ whole genome shotgun (WGS) entry which is preliminary data.</text>
</comment>
<keyword evidence="2" id="KW-1185">Reference proteome</keyword>
<reference evidence="1" key="1">
    <citation type="journal article" date="2019" name="bioRxiv">
        <title>The Genome of the Zebra Mussel, Dreissena polymorpha: A Resource for Invasive Species Research.</title>
        <authorList>
            <person name="McCartney M.A."/>
            <person name="Auch B."/>
            <person name="Kono T."/>
            <person name="Mallez S."/>
            <person name="Zhang Y."/>
            <person name="Obille A."/>
            <person name="Becker A."/>
            <person name="Abrahante J.E."/>
            <person name="Garbe J."/>
            <person name="Badalamenti J.P."/>
            <person name="Herman A."/>
            <person name="Mangelson H."/>
            <person name="Liachko I."/>
            <person name="Sullivan S."/>
            <person name="Sone E.D."/>
            <person name="Koren S."/>
            <person name="Silverstein K.A.T."/>
            <person name="Beckman K.B."/>
            <person name="Gohl D.M."/>
        </authorList>
    </citation>
    <scope>NUCLEOTIDE SEQUENCE</scope>
    <source>
        <strain evidence="1">Duluth1</strain>
        <tissue evidence="1">Whole animal</tissue>
    </source>
</reference>
<proteinExistence type="predicted"/>
<organism evidence="1 2">
    <name type="scientific">Dreissena polymorpha</name>
    <name type="common">Zebra mussel</name>
    <name type="synonym">Mytilus polymorpha</name>
    <dbReference type="NCBI Taxonomy" id="45954"/>
    <lineage>
        <taxon>Eukaryota</taxon>
        <taxon>Metazoa</taxon>
        <taxon>Spiralia</taxon>
        <taxon>Lophotrochozoa</taxon>
        <taxon>Mollusca</taxon>
        <taxon>Bivalvia</taxon>
        <taxon>Autobranchia</taxon>
        <taxon>Heteroconchia</taxon>
        <taxon>Euheterodonta</taxon>
        <taxon>Imparidentia</taxon>
        <taxon>Neoheterodontei</taxon>
        <taxon>Myida</taxon>
        <taxon>Dreissenoidea</taxon>
        <taxon>Dreissenidae</taxon>
        <taxon>Dreissena</taxon>
    </lineage>
</organism>
<name>A0A9D4CNK4_DREPO</name>
<protein>
    <submittedName>
        <fullName evidence="1">Uncharacterized protein</fullName>
    </submittedName>
</protein>
<dbReference type="Proteomes" id="UP000828390">
    <property type="component" value="Unassembled WGS sequence"/>
</dbReference>
<evidence type="ECO:0000313" key="1">
    <source>
        <dbReference type="EMBL" id="KAH3728733.1"/>
    </source>
</evidence>
<dbReference type="AlphaFoldDB" id="A0A9D4CNK4"/>
<sequence>MTPYKRRLNDDVNMNGEKLEEVTSFKYLRATLSRDCTSTTEVRLRMTRATEAMVRLSRLWSSSSPSPCSTRPSLYPS</sequence>
<dbReference type="EMBL" id="JAIWYP010000012">
    <property type="protein sequence ID" value="KAH3728733.1"/>
    <property type="molecule type" value="Genomic_DNA"/>
</dbReference>
<accession>A0A9D4CNK4</accession>
<reference evidence="1" key="2">
    <citation type="submission" date="2020-11" db="EMBL/GenBank/DDBJ databases">
        <authorList>
            <person name="McCartney M.A."/>
            <person name="Auch B."/>
            <person name="Kono T."/>
            <person name="Mallez S."/>
            <person name="Becker A."/>
            <person name="Gohl D.M."/>
            <person name="Silverstein K.A.T."/>
            <person name="Koren S."/>
            <person name="Bechman K.B."/>
            <person name="Herman A."/>
            <person name="Abrahante J.E."/>
            <person name="Garbe J."/>
        </authorList>
    </citation>
    <scope>NUCLEOTIDE SEQUENCE</scope>
    <source>
        <strain evidence="1">Duluth1</strain>
        <tissue evidence="1">Whole animal</tissue>
    </source>
</reference>